<dbReference type="InterPro" id="IPR005828">
    <property type="entry name" value="MFS_sugar_transport-like"/>
</dbReference>
<dbReference type="PROSITE" id="PS00217">
    <property type="entry name" value="SUGAR_TRANSPORT_2"/>
    <property type="match status" value="1"/>
</dbReference>
<feature type="domain" description="Major facilitator superfamily (MFS) profile" evidence="8">
    <location>
        <begin position="14"/>
        <end position="464"/>
    </location>
</feature>
<dbReference type="RefSeq" id="XP_013273528.1">
    <property type="nucleotide sequence ID" value="XM_013418074.1"/>
</dbReference>
<dbReference type="HOGENOM" id="CLU_001265_30_13_1"/>
<feature type="transmembrane region" description="Helical" evidence="7">
    <location>
        <begin position="276"/>
        <end position="301"/>
    </location>
</feature>
<dbReference type="AlphaFoldDB" id="A0A0D2FW55"/>
<keyword evidence="5 7" id="KW-1133">Transmembrane helix</keyword>
<feature type="transmembrane region" description="Helical" evidence="7">
    <location>
        <begin position="149"/>
        <end position="170"/>
    </location>
</feature>
<keyword evidence="4 7" id="KW-0812">Transmembrane</keyword>
<evidence type="ECO:0000256" key="1">
    <source>
        <dbReference type="ARBA" id="ARBA00004141"/>
    </source>
</evidence>
<evidence type="ECO:0000256" key="6">
    <source>
        <dbReference type="ARBA" id="ARBA00023136"/>
    </source>
</evidence>
<dbReference type="SUPFAM" id="SSF103473">
    <property type="entry name" value="MFS general substrate transporter"/>
    <property type="match status" value="1"/>
</dbReference>
<dbReference type="InterPro" id="IPR050360">
    <property type="entry name" value="MFS_Sugar_Transporters"/>
</dbReference>
<feature type="transmembrane region" description="Helical" evidence="7">
    <location>
        <begin position="117"/>
        <end position="137"/>
    </location>
</feature>
<gene>
    <name evidence="9" type="ORF">Z518_04368</name>
</gene>
<feature type="transmembrane region" description="Helical" evidence="7">
    <location>
        <begin position="371"/>
        <end position="391"/>
    </location>
</feature>
<dbReference type="InterPro" id="IPR005829">
    <property type="entry name" value="Sugar_transporter_CS"/>
</dbReference>
<sequence>MLHKIIVNAYNLWVVVFVALGTISTAYGLAIIGSTVGQPNFYTYFNLAVQGEPGYAHTTNMIGALNGVNSAGAIAGCIFQAWAADKYGRKRTMQMGSVILILGGALCAGAYDMAMFLVGRFIAGLGAGILACVVPIYQAEVATPETRGAMVCVTGIMYALGYSLAGWLGYACFFMSANDPAAQFAWRFPLAFQVVFPIILLAGSKMIPYSPRWLLSQGRRQEALDIVKRLHRTPSDPEDVTARREFWLMEKQYEMDASLPNRRFELFRTPANRKRALMAFILMWGDQFLGIFVMTNYGVLIYASLGLTGSVPLLLNACWTSFTIIGNTWTALFIDRFGRRIFMLIGSIGCVVSVIFLCALTAEFLNTDNKAGLRAAVFFVFFYILWWCFFIDATQYVYVAEIFPNHLRPHGVALGLSAFYLASEVTLVGAPVALNEIGWKFYLVLIIPSALYIVIIYFLFPETKGRTLEEIGDVFGDDLHVASHWYNATEEEREKMAAQALRETEGGVVHEKGYRGSVEEVANSIDKGETDLHEDVAR</sequence>
<feature type="transmembrane region" description="Helical" evidence="7">
    <location>
        <begin position="313"/>
        <end position="334"/>
    </location>
</feature>
<dbReference type="Pfam" id="PF00083">
    <property type="entry name" value="Sugar_tr"/>
    <property type="match status" value="1"/>
</dbReference>
<reference evidence="9 10" key="1">
    <citation type="submission" date="2015-01" db="EMBL/GenBank/DDBJ databases">
        <title>The Genome Sequence of Rhinocladiella mackenzie CBS 650.93.</title>
        <authorList>
            <consortium name="The Broad Institute Genomics Platform"/>
            <person name="Cuomo C."/>
            <person name="de Hoog S."/>
            <person name="Gorbushina A."/>
            <person name="Stielow B."/>
            <person name="Teixiera M."/>
            <person name="Abouelleil A."/>
            <person name="Chapman S.B."/>
            <person name="Priest M."/>
            <person name="Young S.K."/>
            <person name="Wortman J."/>
            <person name="Nusbaum C."/>
            <person name="Birren B."/>
        </authorList>
    </citation>
    <scope>NUCLEOTIDE SEQUENCE [LARGE SCALE GENOMIC DNA]</scope>
    <source>
        <strain evidence="9 10">CBS 650.93</strain>
    </source>
</reference>
<feature type="transmembrane region" description="Helical" evidence="7">
    <location>
        <begin position="61"/>
        <end position="83"/>
    </location>
</feature>
<protein>
    <recommendedName>
        <fullName evidence="8">Major facilitator superfamily (MFS) profile domain-containing protein</fullName>
    </recommendedName>
</protein>
<evidence type="ECO:0000256" key="7">
    <source>
        <dbReference type="SAM" id="Phobius"/>
    </source>
</evidence>
<dbReference type="InterPro" id="IPR020846">
    <property type="entry name" value="MFS_dom"/>
</dbReference>
<evidence type="ECO:0000259" key="8">
    <source>
        <dbReference type="PROSITE" id="PS50850"/>
    </source>
</evidence>
<dbReference type="GO" id="GO:0016020">
    <property type="term" value="C:membrane"/>
    <property type="evidence" value="ECO:0007669"/>
    <property type="project" value="UniProtKB-SubCell"/>
</dbReference>
<dbReference type="Gene3D" id="1.20.1250.20">
    <property type="entry name" value="MFS general substrate transporter like domains"/>
    <property type="match status" value="1"/>
</dbReference>
<dbReference type="InterPro" id="IPR003663">
    <property type="entry name" value="Sugar/inositol_transpt"/>
</dbReference>
<name>A0A0D2FW55_9EURO</name>
<evidence type="ECO:0000256" key="4">
    <source>
        <dbReference type="ARBA" id="ARBA00022692"/>
    </source>
</evidence>
<organism evidence="9 10">
    <name type="scientific">Rhinocladiella mackenziei CBS 650.93</name>
    <dbReference type="NCBI Taxonomy" id="1442369"/>
    <lineage>
        <taxon>Eukaryota</taxon>
        <taxon>Fungi</taxon>
        <taxon>Dikarya</taxon>
        <taxon>Ascomycota</taxon>
        <taxon>Pezizomycotina</taxon>
        <taxon>Eurotiomycetes</taxon>
        <taxon>Chaetothyriomycetidae</taxon>
        <taxon>Chaetothyriales</taxon>
        <taxon>Herpotrichiellaceae</taxon>
        <taxon>Rhinocladiella</taxon>
    </lineage>
</organism>
<keyword evidence="10" id="KW-1185">Reference proteome</keyword>
<keyword evidence="3" id="KW-0813">Transport</keyword>
<comment type="subcellular location">
    <subcellularLocation>
        <location evidence="1">Membrane</location>
        <topology evidence="1">Multi-pass membrane protein</topology>
    </subcellularLocation>
</comment>
<dbReference type="PROSITE" id="PS00216">
    <property type="entry name" value="SUGAR_TRANSPORT_1"/>
    <property type="match status" value="1"/>
</dbReference>
<dbReference type="EMBL" id="KN847477">
    <property type="protein sequence ID" value="KIX06392.1"/>
    <property type="molecule type" value="Genomic_DNA"/>
</dbReference>
<dbReference type="InterPro" id="IPR036259">
    <property type="entry name" value="MFS_trans_sf"/>
</dbReference>
<feature type="transmembrane region" description="Helical" evidence="7">
    <location>
        <begin position="95"/>
        <end position="111"/>
    </location>
</feature>
<comment type="similarity">
    <text evidence="2">Belongs to the major facilitator superfamily. Sugar transporter (TC 2.A.1.1) family.</text>
</comment>
<dbReference type="PROSITE" id="PS50850">
    <property type="entry name" value="MFS"/>
    <property type="match status" value="1"/>
</dbReference>
<dbReference type="VEuPathDB" id="FungiDB:Z518_04368"/>
<dbReference type="GO" id="GO:0005351">
    <property type="term" value="F:carbohydrate:proton symporter activity"/>
    <property type="evidence" value="ECO:0007669"/>
    <property type="project" value="TreeGrafter"/>
</dbReference>
<dbReference type="OrthoDB" id="6612291at2759"/>
<feature type="transmembrane region" description="Helical" evidence="7">
    <location>
        <begin position="190"/>
        <end position="210"/>
    </location>
</feature>
<dbReference type="PANTHER" id="PTHR48022">
    <property type="entry name" value="PLASTIDIC GLUCOSE TRANSPORTER 4"/>
    <property type="match status" value="1"/>
</dbReference>
<dbReference type="PRINTS" id="PR00171">
    <property type="entry name" value="SUGRTRNSPORT"/>
</dbReference>
<evidence type="ECO:0000313" key="10">
    <source>
        <dbReference type="Proteomes" id="UP000053617"/>
    </source>
</evidence>
<evidence type="ECO:0000313" key="9">
    <source>
        <dbReference type="EMBL" id="KIX06392.1"/>
    </source>
</evidence>
<feature type="transmembrane region" description="Helical" evidence="7">
    <location>
        <begin position="341"/>
        <end position="365"/>
    </location>
</feature>
<dbReference type="Proteomes" id="UP000053617">
    <property type="component" value="Unassembled WGS sequence"/>
</dbReference>
<accession>A0A0D2FW55</accession>
<feature type="transmembrane region" description="Helical" evidence="7">
    <location>
        <begin position="412"/>
        <end position="433"/>
    </location>
</feature>
<evidence type="ECO:0000256" key="2">
    <source>
        <dbReference type="ARBA" id="ARBA00010992"/>
    </source>
</evidence>
<feature type="transmembrane region" description="Helical" evidence="7">
    <location>
        <begin position="439"/>
        <end position="460"/>
    </location>
</feature>
<evidence type="ECO:0000256" key="5">
    <source>
        <dbReference type="ARBA" id="ARBA00022989"/>
    </source>
</evidence>
<feature type="transmembrane region" description="Helical" evidence="7">
    <location>
        <begin position="12"/>
        <end position="32"/>
    </location>
</feature>
<proteinExistence type="inferred from homology"/>
<dbReference type="GeneID" id="25292439"/>
<dbReference type="PANTHER" id="PTHR48022:SF38">
    <property type="entry name" value="MAJOR FACILITATOR SUPERFAMILY (MFS) PROFILE DOMAIN-CONTAINING PROTEIN-RELATED"/>
    <property type="match status" value="1"/>
</dbReference>
<keyword evidence="6 7" id="KW-0472">Membrane</keyword>
<dbReference type="FunFam" id="1.20.1250.20:FF:000134">
    <property type="entry name" value="MFS sugar transporter protein"/>
    <property type="match status" value="1"/>
</dbReference>
<evidence type="ECO:0000256" key="3">
    <source>
        <dbReference type="ARBA" id="ARBA00022448"/>
    </source>
</evidence>